<dbReference type="PROSITE" id="PS50041">
    <property type="entry name" value="C_TYPE_LECTIN_2"/>
    <property type="match status" value="1"/>
</dbReference>
<proteinExistence type="predicted"/>
<dbReference type="InterPro" id="IPR016187">
    <property type="entry name" value="CTDL_fold"/>
</dbReference>
<dbReference type="Gene3D" id="3.10.100.10">
    <property type="entry name" value="Mannose-Binding Protein A, subunit A"/>
    <property type="match status" value="1"/>
</dbReference>
<dbReference type="AlphaFoldDB" id="A0A8D8F4X7"/>
<dbReference type="Pfam" id="PF00059">
    <property type="entry name" value="Lectin_C"/>
    <property type="match status" value="1"/>
</dbReference>
<protein>
    <submittedName>
        <fullName evidence="3">Lectin subunit alpha</fullName>
    </submittedName>
</protein>
<dbReference type="CDD" id="cd00037">
    <property type="entry name" value="CLECT"/>
    <property type="match status" value="1"/>
</dbReference>
<evidence type="ECO:0000256" key="1">
    <source>
        <dbReference type="SAM" id="SignalP"/>
    </source>
</evidence>
<evidence type="ECO:0000313" key="3">
    <source>
        <dbReference type="EMBL" id="CAG6458546.1"/>
    </source>
</evidence>
<dbReference type="PANTHER" id="PTHR22803">
    <property type="entry name" value="MANNOSE, PHOSPHOLIPASE, LECTIN RECEPTOR RELATED"/>
    <property type="match status" value="1"/>
</dbReference>
<name>A0A8D8F4X7_CULPI</name>
<evidence type="ECO:0000259" key="2">
    <source>
        <dbReference type="PROSITE" id="PS50041"/>
    </source>
</evidence>
<dbReference type="InterPro" id="IPR016186">
    <property type="entry name" value="C-type_lectin-like/link_sf"/>
</dbReference>
<dbReference type="InterPro" id="IPR001304">
    <property type="entry name" value="C-type_lectin-like"/>
</dbReference>
<organism evidence="3">
    <name type="scientific">Culex pipiens</name>
    <name type="common">House mosquito</name>
    <dbReference type="NCBI Taxonomy" id="7175"/>
    <lineage>
        <taxon>Eukaryota</taxon>
        <taxon>Metazoa</taxon>
        <taxon>Ecdysozoa</taxon>
        <taxon>Arthropoda</taxon>
        <taxon>Hexapoda</taxon>
        <taxon>Insecta</taxon>
        <taxon>Pterygota</taxon>
        <taxon>Neoptera</taxon>
        <taxon>Endopterygota</taxon>
        <taxon>Diptera</taxon>
        <taxon>Nematocera</taxon>
        <taxon>Culicoidea</taxon>
        <taxon>Culicidae</taxon>
        <taxon>Culicinae</taxon>
        <taxon>Culicini</taxon>
        <taxon>Culex</taxon>
        <taxon>Culex</taxon>
    </lineage>
</organism>
<accession>A0A8D8F4X7</accession>
<sequence>MALMAKIILFVSLFVAINCQKEDVVASKSSLITKGFYHIPPFRANWFRAVNYCHSIHMKLVTIESKAKNDNVANYLKTQRNLYNYWIGGYDLAKKFSFTWIEPGSPFEYTNWSANEPNNANNNEDCVHIVHQPHLQQFFTWNDHRCAELFDFICES</sequence>
<dbReference type="SUPFAM" id="SSF56436">
    <property type="entry name" value="C-type lectin-like"/>
    <property type="match status" value="1"/>
</dbReference>
<keyword evidence="1" id="KW-0732">Signal</keyword>
<feature type="domain" description="C-type lectin" evidence="2">
    <location>
        <begin position="37"/>
        <end position="155"/>
    </location>
</feature>
<reference evidence="3" key="1">
    <citation type="submission" date="2021-05" db="EMBL/GenBank/DDBJ databases">
        <authorList>
            <person name="Alioto T."/>
            <person name="Alioto T."/>
            <person name="Gomez Garrido J."/>
        </authorList>
    </citation>
    <scope>NUCLEOTIDE SEQUENCE</scope>
</reference>
<dbReference type="SMART" id="SM00034">
    <property type="entry name" value="CLECT"/>
    <property type="match status" value="1"/>
</dbReference>
<feature type="signal peptide" evidence="1">
    <location>
        <begin position="1"/>
        <end position="19"/>
    </location>
</feature>
<dbReference type="InterPro" id="IPR050111">
    <property type="entry name" value="C-type_lectin/snaclec_domain"/>
</dbReference>
<dbReference type="EMBL" id="HBUE01035516">
    <property type="protein sequence ID" value="CAG6458546.1"/>
    <property type="molecule type" value="Transcribed_RNA"/>
</dbReference>
<feature type="chain" id="PRO_5034345810" evidence="1">
    <location>
        <begin position="20"/>
        <end position="156"/>
    </location>
</feature>